<name>A0A0F9QG97_9ZZZZ</name>
<reference evidence="1" key="1">
    <citation type="journal article" date="2015" name="Nature">
        <title>Complex archaea that bridge the gap between prokaryotes and eukaryotes.</title>
        <authorList>
            <person name="Spang A."/>
            <person name="Saw J.H."/>
            <person name="Jorgensen S.L."/>
            <person name="Zaremba-Niedzwiedzka K."/>
            <person name="Martijn J."/>
            <person name="Lind A.E."/>
            <person name="van Eijk R."/>
            <person name="Schleper C."/>
            <person name="Guy L."/>
            <person name="Ettema T.J."/>
        </authorList>
    </citation>
    <scope>NUCLEOTIDE SEQUENCE</scope>
</reference>
<dbReference type="AlphaFoldDB" id="A0A0F9QG97"/>
<protein>
    <submittedName>
        <fullName evidence="1">Uncharacterized protein</fullName>
    </submittedName>
</protein>
<gene>
    <name evidence="1" type="ORF">LCGC14_0777940</name>
</gene>
<evidence type="ECO:0000313" key="1">
    <source>
        <dbReference type="EMBL" id="KKN36017.1"/>
    </source>
</evidence>
<dbReference type="EMBL" id="LAZR01001994">
    <property type="protein sequence ID" value="KKN36017.1"/>
    <property type="molecule type" value="Genomic_DNA"/>
</dbReference>
<sequence length="107" mass="12127">MQTKTEDAESFFSDLYHGAHHIPGKIKAFGEGWSVNHCGDLSTFDFDDLTRLVFMAHDRCMRASIMQSGPGMVKIVVCKREGRKGSFCSRHPTIEEALNMYQEYPHG</sequence>
<proteinExistence type="predicted"/>
<comment type="caution">
    <text evidence="1">The sequence shown here is derived from an EMBL/GenBank/DDBJ whole genome shotgun (WGS) entry which is preliminary data.</text>
</comment>
<accession>A0A0F9QG97</accession>
<organism evidence="1">
    <name type="scientific">marine sediment metagenome</name>
    <dbReference type="NCBI Taxonomy" id="412755"/>
    <lineage>
        <taxon>unclassified sequences</taxon>
        <taxon>metagenomes</taxon>
        <taxon>ecological metagenomes</taxon>
    </lineage>
</organism>